<evidence type="ECO:0000313" key="3">
    <source>
        <dbReference type="Proteomes" id="UP000770661"/>
    </source>
</evidence>
<protein>
    <submittedName>
        <fullName evidence="2">Uncharacterized protein</fullName>
    </submittedName>
</protein>
<keyword evidence="3" id="KW-1185">Reference proteome</keyword>
<comment type="caution">
    <text evidence="2">The sequence shown here is derived from an EMBL/GenBank/DDBJ whole genome shotgun (WGS) entry which is preliminary data.</text>
</comment>
<feature type="compositionally biased region" description="Low complexity" evidence="1">
    <location>
        <begin position="103"/>
        <end position="115"/>
    </location>
</feature>
<reference evidence="2" key="1">
    <citation type="submission" date="2020-07" db="EMBL/GenBank/DDBJ databases">
        <title>The High-quality genome of the commercially important snow crab, Chionoecetes opilio.</title>
        <authorList>
            <person name="Jeong J.-H."/>
            <person name="Ryu S."/>
        </authorList>
    </citation>
    <scope>NUCLEOTIDE SEQUENCE</scope>
    <source>
        <strain evidence="2">MADBK_172401_WGS</strain>
        <tissue evidence="2">Digestive gland</tissue>
    </source>
</reference>
<accession>A0A8J5CH35</accession>
<organism evidence="2 3">
    <name type="scientific">Chionoecetes opilio</name>
    <name type="common">Atlantic snow crab</name>
    <name type="synonym">Cancer opilio</name>
    <dbReference type="NCBI Taxonomy" id="41210"/>
    <lineage>
        <taxon>Eukaryota</taxon>
        <taxon>Metazoa</taxon>
        <taxon>Ecdysozoa</taxon>
        <taxon>Arthropoda</taxon>
        <taxon>Crustacea</taxon>
        <taxon>Multicrustacea</taxon>
        <taxon>Malacostraca</taxon>
        <taxon>Eumalacostraca</taxon>
        <taxon>Eucarida</taxon>
        <taxon>Decapoda</taxon>
        <taxon>Pleocyemata</taxon>
        <taxon>Brachyura</taxon>
        <taxon>Eubrachyura</taxon>
        <taxon>Majoidea</taxon>
        <taxon>Majidae</taxon>
        <taxon>Chionoecetes</taxon>
    </lineage>
</organism>
<proteinExistence type="predicted"/>
<feature type="compositionally biased region" description="Polar residues" evidence="1">
    <location>
        <begin position="71"/>
        <end position="81"/>
    </location>
</feature>
<evidence type="ECO:0000256" key="1">
    <source>
        <dbReference type="SAM" id="MobiDB-lite"/>
    </source>
</evidence>
<dbReference type="AlphaFoldDB" id="A0A8J5CH35"/>
<dbReference type="OrthoDB" id="6359516at2759"/>
<feature type="region of interest" description="Disordered" evidence="1">
    <location>
        <begin position="30"/>
        <end position="140"/>
    </location>
</feature>
<feature type="compositionally biased region" description="Basic and acidic residues" evidence="1">
    <location>
        <begin position="49"/>
        <end position="64"/>
    </location>
</feature>
<dbReference type="Proteomes" id="UP000770661">
    <property type="component" value="Unassembled WGS sequence"/>
</dbReference>
<sequence length="215" mass="23003">MPDSAVYVCSESWKEALNGFADAQAAVRTPPGLCPVTAATPGAPPSYDDVLKEDSRRLRDDPPRPSRQPSAQGTSSPSHPLTASHDSDPRPCPAHTMTSATHSPSSRIRSNSSGDSKIEKLVDVRDTTSGEPTAYPPVASSRTSLKPILISAMRPKSSYHPLSQLVPPMSLPPAASFHVSLPPPLLPVSIPPASPLPIHCPTPPLTLTQCWMRWW</sequence>
<feature type="compositionally biased region" description="Basic and acidic residues" evidence="1">
    <location>
        <begin position="116"/>
        <end position="128"/>
    </location>
</feature>
<evidence type="ECO:0000313" key="2">
    <source>
        <dbReference type="EMBL" id="KAG0712846.1"/>
    </source>
</evidence>
<dbReference type="EMBL" id="JACEEZ010022040">
    <property type="protein sequence ID" value="KAG0712846.1"/>
    <property type="molecule type" value="Genomic_DNA"/>
</dbReference>
<name>A0A8J5CH35_CHIOP</name>
<gene>
    <name evidence="2" type="ORF">GWK47_017513</name>
</gene>